<dbReference type="PROSITE" id="PS50069">
    <property type="entry name" value="CULLIN_2"/>
    <property type="match status" value="1"/>
</dbReference>
<evidence type="ECO:0000259" key="3">
    <source>
        <dbReference type="PROSITE" id="PS50069"/>
    </source>
</evidence>
<organism evidence="4 5">
    <name type="scientific">Angomonas deanei</name>
    <dbReference type="NCBI Taxonomy" id="59799"/>
    <lineage>
        <taxon>Eukaryota</taxon>
        <taxon>Discoba</taxon>
        <taxon>Euglenozoa</taxon>
        <taxon>Kinetoplastea</taxon>
        <taxon>Metakinetoplastina</taxon>
        <taxon>Trypanosomatida</taxon>
        <taxon>Trypanosomatidae</taxon>
        <taxon>Strigomonadinae</taxon>
        <taxon>Angomonas</taxon>
    </lineage>
</organism>
<evidence type="ECO:0000256" key="2">
    <source>
        <dbReference type="SAM" id="MobiDB-lite"/>
    </source>
</evidence>
<sequence>MSQWGMELWLQACTTHQRKKLEEATRRTEKKEDAESKGKKGALVQHYLETRGKNGNRTVKSSNSSLVTSNDQVSGYDSTVRTLHPARSRAVSDTAEDPVAQGHVLLNPLGLPLPGTAHSDLRTDDNTAKELRELAILPVDGFVALFHLLPREKCESGAQMQSLFTECVQEYLTQQLHDTLRQEGDKGSTVFPHSVFESCRLALQLTIAVFMDMDDRTELSVMGHVADMAVQAAIQTFFAANAVPAAQTIALALNAHVVEGGTTQDLDALLKLASLLPSRELFVRLYKALVAPRVVSVTSLEEIAADTVVLDKLERVLGTTVAAPCLTLFRDLKQSIKEETPAAVTETTTSVAMLTRLGLTSAPSSQLDNAVGSSFLLRSVRVLCEAWWGPHTPVLLPSHKIKRLFEKSNWFDATFVNAVLRLEWYYRREEDGEAYQPFDAEPPTTASDTKEGPSTSFSTSAMVKDISSAIGSAVNGNRWYGNLRRTERQSGAFGYEDPDEDADFSEAYGGLLPAAGGMNDWRSLSSMGDRHTEQESTVASIPVGWGAREETAQVVSHEWGADVSFLSSRPGQLPWK</sequence>
<feature type="compositionally biased region" description="Basic and acidic residues" evidence="2">
    <location>
        <begin position="20"/>
        <end position="38"/>
    </location>
</feature>
<evidence type="ECO:0000256" key="1">
    <source>
        <dbReference type="PROSITE-ProRule" id="PRU00330"/>
    </source>
</evidence>
<feature type="compositionally biased region" description="Polar residues" evidence="2">
    <location>
        <begin position="53"/>
        <end position="73"/>
    </location>
</feature>
<dbReference type="VEuPathDB" id="TriTrypDB:ADEAN_000199300"/>
<gene>
    <name evidence="4" type="ORF">ADEAN_000199300</name>
</gene>
<feature type="region of interest" description="Disordered" evidence="2">
    <location>
        <begin position="17"/>
        <end position="73"/>
    </location>
</feature>
<keyword evidence="5" id="KW-1185">Reference proteome</keyword>
<evidence type="ECO:0000313" key="4">
    <source>
        <dbReference type="EMBL" id="CAD2214543.1"/>
    </source>
</evidence>
<accession>A0A7G2C712</accession>
<dbReference type="SUPFAM" id="SSF75632">
    <property type="entry name" value="Cullin homology domain"/>
    <property type="match status" value="1"/>
</dbReference>
<protein>
    <recommendedName>
        <fullName evidence="3">Cullin family profile domain-containing protein</fullName>
    </recommendedName>
</protein>
<feature type="region of interest" description="Disordered" evidence="2">
    <location>
        <begin position="435"/>
        <end position="458"/>
    </location>
</feature>
<dbReference type="AlphaFoldDB" id="A0A7G2C712"/>
<feature type="domain" description="Cullin family profile" evidence="3">
    <location>
        <begin position="264"/>
        <end position="399"/>
    </location>
</feature>
<reference evidence="4 5" key="1">
    <citation type="submission" date="2020-08" db="EMBL/GenBank/DDBJ databases">
        <authorList>
            <person name="Newling K."/>
            <person name="Davey J."/>
            <person name="Forrester S."/>
        </authorList>
    </citation>
    <scope>NUCLEOTIDE SEQUENCE [LARGE SCALE GENOMIC DNA]</scope>
    <source>
        <strain evidence="5">Crithidia deanei Carvalho (ATCC PRA-265)</strain>
    </source>
</reference>
<name>A0A7G2C712_9TRYP</name>
<feature type="compositionally biased region" description="Polar residues" evidence="2">
    <location>
        <begin position="444"/>
        <end position="458"/>
    </location>
</feature>
<proteinExistence type="inferred from homology"/>
<dbReference type="InterPro" id="IPR036317">
    <property type="entry name" value="Cullin_homology_sf"/>
</dbReference>
<evidence type="ECO:0000313" key="5">
    <source>
        <dbReference type="Proteomes" id="UP000515908"/>
    </source>
</evidence>
<dbReference type="OrthoDB" id="27073at2759"/>
<dbReference type="InterPro" id="IPR016158">
    <property type="entry name" value="Cullin_homology"/>
</dbReference>
<dbReference type="EMBL" id="LR877147">
    <property type="protein sequence ID" value="CAD2214543.1"/>
    <property type="molecule type" value="Genomic_DNA"/>
</dbReference>
<dbReference type="Proteomes" id="UP000515908">
    <property type="component" value="Chromosome 03"/>
</dbReference>
<comment type="similarity">
    <text evidence="1">Belongs to the cullin family.</text>
</comment>